<dbReference type="Pfam" id="PF01983">
    <property type="entry name" value="CofC"/>
    <property type="match status" value="1"/>
</dbReference>
<dbReference type="NCBIfam" id="TIGR03552">
    <property type="entry name" value="F420_cofC"/>
    <property type="match status" value="1"/>
</dbReference>
<evidence type="ECO:0000256" key="5">
    <source>
        <dbReference type="HAMAP-Rule" id="MF_02114"/>
    </source>
</evidence>
<evidence type="ECO:0000256" key="2">
    <source>
        <dbReference type="ARBA" id="ARBA00022695"/>
    </source>
</evidence>
<dbReference type="PANTHER" id="PTHR40392:SF1">
    <property type="entry name" value="2-PHOSPHO-L-LACTATE GUANYLYLTRANSFERASE"/>
    <property type="match status" value="1"/>
</dbReference>
<comment type="catalytic activity">
    <reaction evidence="5">
        <text>phosphoenolpyruvate + GTP + H(+) = enolpyruvoyl-2-diphospho-5'-guanosine + diphosphate</text>
        <dbReference type="Rhea" id="RHEA:30519"/>
        <dbReference type="ChEBI" id="CHEBI:15378"/>
        <dbReference type="ChEBI" id="CHEBI:33019"/>
        <dbReference type="ChEBI" id="CHEBI:37565"/>
        <dbReference type="ChEBI" id="CHEBI:58702"/>
        <dbReference type="ChEBI" id="CHEBI:143701"/>
        <dbReference type="EC" id="2.7.7.105"/>
    </reaction>
</comment>
<organism evidence="6">
    <name type="scientific">uncultured Mycobacterium sp</name>
    <dbReference type="NCBI Taxonomy" id="171292"/>
    <lineage>
        <taxon>Bacteria</taxon>
        <taxon>Bacillati</taxon>
        <taxon>Actinomycetota</taxon>
        <taxon>Actinomycetes</taxon>
        <taxon>Mycobacteriales</taxon>
        <taxon>Mycobacteriaceae</taxon>
        <taxon>Mycobacterium</taxon>
        <taxon>environmental samples</taxon>
    </lineage>
</organism>
<dbReference type="SUPFAM" id="SSF53448">
    <property type="entry name" value="Nucleotide-diphospho-sugar transferases"/>
    <property type="match status" value="1"/>
</dbReference>
<reference evidence="6" key="1">
    <citation type="submission" date="2016-03" db="EMBL/GenBank/DDBJ databases">
        <authorList>
            <person name="Ploux O."/>
        </authorList>
    </citation>
    <scope>NUCLEOTIDE SEQUENCE</scope>
    <source>
        <strain evidence="6">UC10</strain>
    </source>
</reference>
<dbReference type="EMBL" id="FLQS01000003">
    <property type="protein sequence ID" value="SBS71632.1"/>
    <property type="molecule type" value="Genomic_DNA"/>
</dbReference>
<evidence type="ECO:0000313" key="6">
    <source>
        <dbReference type="EMBL" id="SBS71632.1"/>
    </source>
</evidence>
<dbReference type="InterPro" id="IPR029044">
    <property type="entry name" value="Nucleotide-diphossugar_trans"/>
</dbReference>
<feature type="binding site" evidence="5">
    <location>
        <position position="145"/>
    </location>
    <ligand>
        <name>phosphoenolpyruvate</name>
        <dbReference type="ChEBI" id="CHEBI:58702"/>
    </ligand>
</feature>
<keyword evidence="3 5" id="KW-0547">Nucleotide-binding</keyword>
<name>A0A1Y5NYU5_9MYCO</name>
<dbReference type="GO" id="GO:0043814">
    <property type="term" value="F:phospholactate guanylyltransferase activity"/>
    <property type="evidence" value="ECO:0007669"/>
    <property type="project" value="InterPro"/>
</dbReference>
<dbReference type="GO" id="GO:0052645">
    <property type="term" value="P:F420-0 metabolic process"/>
    <property type="evidence" value="ECO:0007669"/>
    <property type="project" value="UniProtKB-UniRule"/>
</dbReference>
<dbReference type="UniPathway" id="UPA00071"/>
<gene>
    <name evidence="6" type="primary">cofC</name>
    <name evidence="5" type="synonym">fbiD</name>
    <name evidence="6" type="ORF">MHPYR_110164</name>
</gene>
<dbReference type="AlphaFoldDB" id="A0A1Y5NYU5"/>
<evidence type="ECO:0000256" key="3">
    <source>
        <dbReference type="ARBA" id="ARBA00022741"/>
    </source>
</evidence>
<comment type="similarity">
    <text evidence="5">Belongs to the CofC family.</text>
</comment>
<keyword evidence="1 5" id="KW-0808">Transferase</keyword>
<protein>
    <recommendedName>
        <fullName evidence="5">Phosphoenolpyruvate guanylyltransferase</fullName>
        <shortName evidence="5">PEP guanylyltransferase</shortName>
        <ecNumber evidence="5">2.7.7.105</ecNumber>
    </recommendedName>
</protein>
<proteinExistence type="inferred from homology"/>
<feature type="binding site" evidence="5">
    <location>
        <position position="163"/>
    </location>
    <ligand>
        <name>phosphoenolpyruvate</name>
        <dbReference type="ChEBI" id="CHEBI:58702"/>
    </ligand>
</feature>
<dbReference type="GO" id="GO:0005525">
    <property type="term" value="F:GTP binding"/>
    <property type="evidence" value="ECO:0007669"/>
    <property type="project" value="UniProtKB-KW"/>
</dbReference>
<comment type="function">
    <text evidence="5">Guanylyltransferase that catalyzes the activation of phosphoenolpyruvate (PEP) as enolpyruvoyl-2-diphospho-5'-guanosine, via the condensation of PEP with GTP. It is involved in the biosynthesis of coenzyme F420, a hydride carrier cofactor.</text>
</comment>
<dbReference type="InterPro" id="IPR002835">
    <property type="entry name" value="CofC"/>
</dbReference>
<feature type="binding site" evidence="5">
    <location>
        <position position="160"/>
    </location>
    <ligand>
        <name>phosphoenolpyruvate</name>
        <dbReference type="ChEBI" id="CHEBI:58702"/>
    </ligand>
</feature>
<dbReference type="PANTHER" id="PTHR40392">
    <property type="entry name" value="2-PHOSPHO-L-LACTATE GUANYLYLTRANSFERASE"/>
    <property type="match status" value="1"/>
</dbReference>
<dbReference type="HAMAP" id="MF_02114">
    <property type="entry name" value="CofC"/>
    <property type="match status" value="1"/>
</dbReference>
<evidence type="ECO:0000256" key="1">
    <source>
        <dbReference type="ARBA" id="ARBA00022679"/>
    </source>
</evidence>
<keyword evidence="2 5" id="KW-0548">Nucleotidyltransferase</keyword>
<keyword evidence="4 5" id="KW-0342">GTP-binding</keyword>
<evidence type="ECO:0000256" key="4">
    <source>
        <dbReference type="ARBA" id="ARBA00023134"/>
    </source>
</evidence>
<comment type="pathway">
    <text evidence="5">Cofactor biosynthesis; coenzyme F420 biosynthesis.</text>
</comment>
<accession>A0A1Y5NYU5</accession>
<dbReference type="Gene3D" id="3.90.550.10">
    <property type="entry name" value="Spore Coat Polysaccharide Biosynthesis Protein SpsA, Chain A"/>
    <property type="match status" value="1"/>
</dbReference>
<sequence>MSGPADIGVIIAVKRLAAAKTRLSPVFEAGTREQVVLAMLIDTITAARAVSAVQSITVVTPDDTASATARELGAAVLRDTTPPTDPDPLNTAVRFAWSTVTKQTANTVVLQGDLPALQTDELTEALAQARSHRRSFVADRHGSGTAALFAFGTALDPLLGRDSARRHRDSGAVELAGAWPGLRCDIDTVEDLQSAQLLGIGAATTRAIAHR</sequence>
<dbReference type="EC" id="2.7.7.105" evidence="5"/>